<dbReference type="RefSeq" id="WP_250866835.1">
    <property type="nucleotide sequence ID" value="NZ_JAGSOI010000001.1"/>
</dbReference>
<sequence>MRCADCDSKDCYQGKNCAPKEILADYEGEDLEIMKVASGIEAKYYMQKTRLEEILLFTKELGYERIGVAFCIGLEKEAKSFCEIMEKHLKVESVCCKVCGVEKDTYGLDKIREESIEIACNPIAQANVLNRAGTQLNIIIGLCLGHDILFNKYSEAPVTTFIVKDRVLAHNPAGALYSKYYMKNVFEMGKQ</sequence>
<reference evidence="1" key="2">
    <citation type="submission" date="2021-04" db="EMBL/GenBank/DDBJ databases">
        <authorList>
            <person name="Dong X."/>
        </authorList>
    </citation>
    <scope>NUCLEOTIDE SEQUENCE</scope>
    <source>
        <strain evidence="1">LLY</strain>
    </source>
</reference>
<evidence type="ECO:0000313" key="2">
    <source>
        <dbReference type="Proteomes" id="UP001056766"/>
    </source>
</evidence>
<protein>
    <submittedName>
        <fullName evidence="1">DUF1847 domain-containing protein</fullName>
    </submittedName>
</protein>
<name>A0A9E4ZBL8_9EURY</name>
<keyword evidence="2" id="KW-1185">Reference proteome</keyword>
<evidence type="ECO:0000313" key="1">
    <source>
        <dbReference type="EMBL" id="MCM1985458.1"/>
    </source>
</evidence>
<reference evidence="1" key="1">
    <citation type="journal article" date="2021" name="mSystems">
        <title>Bacteria and Archaea Synergistically Convert Glycine Betaine to Biogenic Methane in the Formosa Cold Seep of the South China Sea.</title>
        <authorList>
            <person name="Li L."/>
            <person name="Zhang W."/>
            <person name="Zhang S."/>
            <person name="Song L."/>
            <person name="Sun Q."/>
            <person name="Zhang H."/>
            <person name="Xiang H."/>
            <person name="Dong X."/>
        </authorList>
    </citation>
    <scope>NUCLEOTIDE SEQUENCE</scope>
    <source>
        <strain evidence="1">LLY</strain>
    </source>
</reference>
<dbReference type="EMBL" id="JAGSOI010000001">
    <property type="protein sequence ID" value="MCM1985458.1"/>
    <property type="molecule type" value="Genomic_DNA"/>
</dbReference>
<organism evidence="1 2">
    <name type="scientific">Methanococcoides seepicolus</name>
    <dbReference type="NCBI Taxonomy" id="2828780"/>
    <lineage>
        <taxon>Archaea</taxon>
        <taxon>Methanobacteriati</taxon>
        <taxon>Methanobacteriota</taxon>
        <taxon>Stenosarchaea group</taxon>
        <taxon>Methanomicrobia</taxon>
        <taxon>Methanosarcinales</taxon>
        <taxon>Methanosarcinaceae</taxon>
        <taxon>Methanococcoides</taxon>
    </lineage>
</organism>
<dbReference type="InterPro" id="IPR014997">
    <property type="entry name" value="DUF1847"/>
</dbReference>
<dbReference type="AlphaFoldDB" id="A0A9E4ZBL8"/>
<proteinExistence type="predicted"/>
<dbReference type="Proteomes" id="UP001056766">
    <property type="component" value="Unassembled WGS sequence"/>
</dbReference>
<gene>
    <name evidence="1" type="ORF">KDK67_00255</name>
</gene>
<comment type="caution">
    <text evidence="1">The sequence shown here is derived from an EMBL/GenBank/DDBJ whole genome shotgun (WGS) entry which is preliminary data.</text>
</comment>
<dbReference type="Pfam" id="PF08901">
    <property type="entry name" value="DUF1847"/>
    <property type="match status" value="1"/>
</dbReference>
<accession>A0A9E4ZBL8</accession>